<name>A0A7W8UDB6_9HYPH</name>
<protein>
    <submittedName>
        <fullName evidence="6">IclR family acetate operon transcriptional repressor</fullName>
    </submittedName>
</protein>
<evidence type="ECO:0000313" key="6">
    <source>
        <dbReference type="EMBL" id="MBB5536397.1"/>
    </source>
</evidence>
<dbReference type="SUPFAM" id="SSF55781">
    <property type="entry name" value="GAF domain-like"/>
    <property type="match status" value="1"/>
</dbReference>
<evidence type="ECO:0000256" key="1">
    <source>
        <dbReference type="ARBA" id="ARBA00023015"/>
    </source>
</evidence>
<evidence type="ECO:0000259" key="4">
    <source>
        <dbReference type="PROSITE" id="PS51077"/>
    </source>
</evidence>
<evidence type="ECO:0000256" key="3">
    <source>
        <dbReference type="ARBA" id="ARBA00023163"/>
    </source>
</evidence>
<dbReference type="GO" id="GO:0045892">
    <property type="term" value="P:negative regulation of DNA-templated transcription"/>
    <property type="evidence" value="ECO:0007669"/>
    <property type="project" value="TreeGrafter"/>
</dbReference>
<dbReference type="PROSITE" id="PS51077">
    <property type="entry name" value="HTH_ICLR"/>
    <property type="match status" value="1"/>
</dbReference>
<dbReference type="Gene3D" id="3.30.450.40">
    <property type="match status" value="1"/>
</dbReference>
<organism evidence="6 7">
    <name type="scientific">Rhizobium giardinii</name>
    <dbReference type="NCBI Taxonomy" id="56731"/>
    <lineage>
        <taxon>Bacteria</taxon>
        <taxon>Pseudomonadati</taxon>
        <taxon>Pseudomonadota</taxon>
        <taxon>Alphaproteobacteria</taxon>
        <taxon>Hyphomicrobiales</taxon>
        <taxon>Rhizobiaceae</taxon>
        <taxon>Rhizobium/Agrobacterium group</taxon>
        <taxon>Rhizobium</taxon>
    </lineage>
</organism>
<dbReference type="InterPro" id="IPR005471">
    <property type="entry name" value="Tscrpt_reg_IclR_N"/>
</dbReference>
<dbReference type="InterPro" id="IPR014757">
    <property type="entry name" value="Tscrpt_reg_IclR_C"/>
</dbReference>
<dbReference type="InterPro" id="IPR036388">
    <property type="entry name" value="WH-like_DNA-bd_sf"/>
</dbReference>
<evidence type="ECO:0000313" key="7">
    <source>
        <dbReference type="Proteomes" id="UP000585507"/>
    </source>
</evidence>
<feature type="domain" description="IclR-ED" evidence="5">
    <location>
        <begin position="80"/>
        <end position="260"/>
    </location>
</feature>
<accession>A0A7W8UDB6</accession>
<dbReference type="InterPro" id="IPR029016">
    <property type="entry name" value="GAF-like_dom_sf"/>
</dbReference>
<keyword evidence="2" id="KW-0238">DNA-binding</keyword>
<keyword evidence="7" id="KW-1185">Reference proteome</keyword>
<dbReference type="InterPro" id="IPR036390">
    <property type="entry name" value="WH_DNA-bd_sf"/>
</dbReference>
<comment type="caution">
    <text evidence="6">The sequence shown here is derived from an EMBL/GenBank/DDBJ whole genome shotgun (WGS) entry which is preliminary data.</text>
</comment>
<dbReference type="SMART" id="SM00346">
    <property type="entry name" value="HTH_ICLR"/>
    <property type="match status" value="1"/>
</dbReference>
<dbReference type="Pfam" id="PF01614">
    <property type="entry name" value="IclR_C"/>
    <property type="match status" value="1"/>
</dbReference>
<gene>
    <name evidence="6" type="ORF">GGD55_003104</name>
</gene>
<dbReference type="PANTHER" id="PTHR30136:SF24">
    <property type="entry name" value="HTH-TYPE TRANSCRIPTIONAL REPRESSOR ALLR"/>
    <property type="match status" value="1"/>
</dbReference>
<dbReference type="Pfam" id="PF09339">
    <property type="entry name" value="HTH_IclR"/>
    <property type="match status" value="1"/>
</dbReference>
<dbReference type="GO" id="GO:0003677">
    <property type="term" value="F:DNA binding"/>
    <property type="evidence" value="ECO:0007669"/>
    <property type="project" value="UniProtKB-KW"/>
</dbReference>
<dbReference type="GO" id="GO:0003700">
    <property type="term" value="F:DNA-binding transcription factor activity"/>
    <property type="evidence" value="ECO:0007669"/>
    <property type="project" value="TreeGrafter"/>
</dbReference>
<proteinExistence type="predicted"/>
<dbReference type="PROSITE" id="PS51078">
    <property type="entry name" value="ICLR_ED"/>
    <property type="match status" value="1"/>
</dbReference>
<evidence type="ECO:0000256" key="2">
    <source>
        <dbReference type="ARBA" id="ARBA00023125"/>
    </source>
</evidence>
<evidence type="ECO:0000259" key="5">
    <source>
        <dbReference type="PROSITE" id="PS51078"/>
    </source>
</evidence>
<keyword evidence="3" id="KW-0804">Transcription</keyword>
<dbReference type="AlphaFoldDB" id="A0A7W8UDB6"/>
<dbReference type="RefSeq" id="WP_083926003.1">
    <property type="nucleotide sequence ID" value="NZ_JACHBK010000006.1"/>
</dbReference>
<dbReference type="Gene3D" id="1.10.10.10">
    <property type="entry name" value="Winged helix-like DNA-binding domain superfamily/Winged helix DNA-binding domain"/>
    <property type="match status" value="1"/>
</dbReference>
<dbReference type="EMBL" id="JACHBK010000006">
    <property type="protein sequence ID" value="MBB5536397.1"/>
    <property type="molecule type" value="Genomic_DNA"/>
</dbReference>
<dbReference type="InterPro" id="IPR050707">
    <property type="entry name" value="HTH_MetabolicPath_Reg"/>
</dbReference>
<feature type="domain" description="HTH iclR-type" evidence="4">
    <location>
        <begin position="18"/>
        <end position="79"/>
    </location>
</feature>
<dbReference type="Proteomes" id="UP000585507">
    <property type="component" value="Unassembled WGS sequence"/>
</dbReference>
<keyword evidence="1" id="KW-0805">Transcription regulation</keyword>
<reference evidence="6 7" key="1">
    <citation type="submission" date="2020-08" db="EMBL/GenBank/DDBJ databases">
        <title>Genomic Encyclopedia of Type Strains, Phase IV (KMG-V): Genome sequencing to study the core and pangenomes of soil and plant-associated prokaryotes.</title>
        <authorList>
            <person name="Whitman W."/>
        </authorList>
    </citation>
    <scope>NUCLEOTIDE SEQUENCE [LARGE SCALE GENOMIC DNA]</scope>
    <source>
        <strain evidence="6 7">SEMIA 4084</strain>
    </source>
</reference>
<sequence>MADSKSTETTDEAPPQSIGLVNLVVETLYSLAARPEGSSIRAIAQETGNSRSSTHRILQYLARSGYAEQTENGSYVVGSRLVSLSARVFGVVPVLQIARSIMRRLVDEVGETCYLATYLPGDDFCTYVHRVESANLVRHVQPLGVRLPLHAGAVGKAILASLPAFDFTKLALVPYTVHTLTTEIALRESLDLVREKGYAVSVEERVLGVAGVASVLKSEDSVVGALTVSVPLSRVAPPDLDQIGELVKSYAEELSSALTGIGVTRI</sequence>
<dbReference type="PANTHER" id="PTHR30136">
    <property type="entry name" value="HELIX-TURN-HELIX TRANSCRIPTIONAL REGULATOR, ICLR FAMILY"/>
    <property type="match status" value="1"/>
</dbReference>
<dbReference type="SUPFAM" id="SSF46785">
    <property type="entry name" value="Winged helix' DNA-binding domain"/>
    <property type="match status" value="1"/>
</dbReference>